<name>A0A3B9GVV4_9PROT</name>
<evidence type="ECO:0000256" key="2">
    <source>
        <dbReference type="SAM" id="Phobius"/>
    </source>
</evidence>
<keyword evidence="2" id="KW-1133">Transmembrane helix</keyword>
<evidence type="ECO:0000313" key="3">
    <source>
        <dbReference type="EMBL" id="HAE26561.1"/>
    </source>
</evidence>
<dbReference type="EMBL" id="DMAN01000116">
    <property type="protein sequence ID" value="HAE26561.1"/>
    <property type="molecule type" value="Genomic_DNA"/>
</dbReference>
<feature type="transmembrane region" description="Helical" evidence="2">
    <location>
        <begin position="32"/>
        <end position="56"/>
    </location>
</feature>
<sequence length="117" mass="12554">MTDTPPVDPPEAPAGPPEKTGKPPKRPLLRRLFGISFWGGVKLTGLCILVGFFVMAANFNPAAQDANIPAALAAIAKQTLAAAGWAIRNFWKPALAGATIVVPLWVLWRLISLPFRK</sequence>
<dbReference type="RefSeq" id="WP_272987617.1">
    <property type="nucleotide sequence ID" value="NZ_CAJWRG010000080.1"/>
</dbReference>
<dbReference type="Proteomes" id="UP000259610">
    <property type="component" value="Unassembled WGS sequence"/>
</dbReference>
<gene>
    <name evidence="3" type="ORF">DCG58_05330</name>
</gene>
<feature type="compositionally biased region" description="Pro residues" evidence="1">
    <location>
        <begin position="1"/>
        <end position="16"/>
    </location>
</feature>
<keyword evidence="2" id="KW-0812">Transmembrane</keyword>
<feature type="transmembrane region" description="Helical" evidence="2">
    <location>
        <begin position="94"/>
        <end position="111"/>
    </location>
</feature>
<dbReference type="AlphaFoldDB" id="A0A3B9GVV4"/>
<evidence type="ECO:0000313" key="4">
    <source>
        <dbReference type="Proteomes" id="UP000259610"/>
    </source>
</evidence>
<comment type="caution">
    <text evidence="3">The sequence shown here is derived from an EMBL/GenBank/DDBJ whole genome shotgun (WGS) entry which is preliminary data.</text>
</comment>
<feature type="region of interest" description="Disordered" evidence="1">
    <location>
        <begin position="1"/>
        <end position="25"/>
    </location>
</feature>
<protein>
    <submittedName>
        <fullName evidence="3">Uncharacterized protein</fullName>
    </submittedName>
</protein>
<accession>A0A3B9GVV4</accession>
<reference evidence="3 4" key="1">
    <citation type="journal article" date="2018" name="Nat. Biotechnol.">
        <title>A standardized bacterial taxonomy based on genome phylogeny substantially revises the tree of life.</title>
        <authorList>
            <person name="Parks D.H."/>
            <person name="Chuvochina M."/>
            <person name="Waite D.W."/>
            <person name="Rinke C."/>
            <person name="Skarshewski A."/>
            <person name="Chaumeil P.A."/>
            <person name="Hugenholtz P."/>
        </authorList>
    </citation>
    <scope>NUCLEOTIDE SEQUENCE [LARGE SCALE GENOMIC DNA]</scope>
    <source>
        <strain evidence="3">UBA8733</strain>
    </source>
</reference>
<organism evidence="3 4">
    <name type="scientific">Hyphomonas adhaerens</name>
    <dbReference type="NCBI Taxonomy" id="81029"/>
    <lineage>
        <taxon>Bacteria</taxon>
        <taxon>Pseudomonadati</taxon>
        <taxon>Pseudomonadota</taxon>
        <taxon>Alphaproteobacteria</taxon>
        <taxon>Hyphomonadales</taxon>
        <taxon>Hyphomonadaceae</taxon>
        <taxon>Hyphomonas</taxon>
    </lineage>
</organism>
<evidence type="ECO:0000256" key="1">
    <source>
        <dbReference type="SAM" id="MobiDB-lite"/>
    </source>
</evidence>
<proteinExistence type="predicted"/>
<keyword evidence="2" id="KW-0472">Membrane</keyword>